<organism evidence="2 3">
    <name type="scientific">Brassica cretica</name>
    <name type="common">Mustard</name>
    <dbReference type="NCBI Taxonomy" id="69181"/>
    <lineage>
        <taxon>Eukaryota</taxon>
        <taxon>Viridiplantae</taxon>
        <taxon>Streptophyta</taxon>
        <taxon>Embryophyta</taxon>
        <taxon>Tracheophyta</taxon>
        <taxon>Spermatophyta</taxon>
        <taxon>Magnoliopsida</taxon>
        <taxon>eudicotyledons</taxon>
        <taxon>Gunneridae</taxon>
        <taxon>Pentapetalae</taxon>
        <taxon>rosids</taxon>
        <taxon>malvids</taxon>
        <taxon>Brassicales</taxon>
        <taxon>Brassicaceae</taxon>
        <taxon>Brassiceae</taxon>
        <taxon>Brassica</taxon>
    </lineage>
</organism>
<keyword evidence="3" id="KW-1185">Reference proteome</keyword>
<sequence>MLEEEALNGEPLFCRSQKKDSLRRGSINLETSHFTRLPGARRRRNKGGRDTSEQTPSLGFRSDPDLTPTAGGGKRQVHRVSRPVAASSALQRGEARTSASV</sequence>
<comment type="caution">
    <text evidence="2">The sequence shown here is derived from an EMBL/GenBank/DDBJ whole genome shotgun (WGS) entry which is preliminary data.</text>
</comment>
<dbReference type="EMBL" id="QGKV02001507">
    <property type="protein sequence ID" value="KAF3531093.1"/>
    <property type="molecule type" value="Genomic_DNA"/>
</dbReference>
<name>A0ABQ7BFK0_BRACR</name>
<gene>
    <name evidence="2" type="ORF">DY000_02038404</name>
</gene>
<dbReference type="Proteomes" id="UP000266723">
    <property type="component" value="Unassembled WGS sequence"/>
</dbReference>
<accession>A0ABQ7BFK0</accession>
<evidence type="ECO:0000313" key="3">
    <source>
        <dbReference type="Proteomes" id="UP000266723"/>
    </source>
</evidence>
<protein>
    <submittedName>
        <fullName evidence="2">Uncharacterized protein</fullName>
    </submittedName>
</protein>
<feature type="region of interest" description="Disordered" evidence="1">
    <location>
        <begin position="1"/>
        <end position="101"/>
    </location>
</feature>
<evidence type="ECO:0000256" key="1">
    <source>
        <dbReference type="SAM" id="MobiDB-lite"/>
    </source>
</evidence>
<proteinExistence type="predicted"/>
<evidence type="ECO:0000313" key="2">
    <source>
        <dbReference type="EMBL" id="KAF3531093.1"/>
    </source>
</evidence>
<reference evidence="2 3" key="1">
    <citation type="journal article" date="2020" name="BMC Genomics">
        <title>Intraspecific diversification of the crop wild relative Brassica cretica Lam. using demographic model selection.</title>
        <authorList>
            <person name="Kioukis A."/>
            <person name="Michalopoulou V.A."/>
            <person name="Briers L."/>
            <person name="Pirintsos S."/>
            <person name="Studholme D.J."/>
            <person name="Pavlidis P."/>
            <person name="Sarris P.F."/>
        </authorList>
    </citation>
    <scope>NUCLEOTIDE SEQUENCE [LARGE SCALE GENOMIC DNA]</scope>
    <source>
        <strain evidence="3">cv. PFS-1207/04</strain>
    </source>
</reference>